<dbReference type="PANTHER" id="PTHR48078">
    <property type="entry name" value="THREONINE DEHYDRATASE, MITOCHONDRIAL-RELATED"/>
    <property type="match status" value="1"/>
</dbReference>
<dbReference type="STRING" id="1177982.SAMN04489711_105284"/>
<evidence type="ECO:0000256" key="3">
    <source>
        <dbReference type="ARBA" id="ARBA00023239"/>
    </source>
</evidence>
<evidence type="ECO:0000259" key="5">
    <source>
        <dbReference type="Pfam" id="PF00291"/>
    </source>
</evidence>
<protein>
    <recommendedName>
        <fullName evidence="4">Probable D-serine dehydratase</fullName>
        <ecNumber evidence="4">4.3.1.18</ecNumber>
    </recommendedName>
    <alternativeName>
        <fullName evidence="4">D-serine deaminase</fullName>
        <shortName evidence="4">DSD</shortName>
    </alternativeName>
</protein>
<comment type="similarity">
    <text evidence="4">Belongs to the serine/threonine dehydratase family. DsdA subfamily.</text>
</comment>
<name>A0A1I2DMC9_9BURK</name>
<dbReference type="EMBL" id="FONX01000005">
    <property type="protein sequence ID" value="SFE81413.1"/>
    <property type="molecule type" value="Genomic_DNA"/>
</dbReference>
<accession>A0A1I2DMC9</accession>
<keyword evidence="7" id="KW-1185">Reference proteome</keyword>
<dbReference type="EC" id="4.3.1.18" evidence="4"/>
<dbReference type="NCBIfam" id="NF002823">
    <property type="entry name" value="PRK02991.1"/>
    <property type="match status" value="1"/>
</dbReference>
<dbReference type="AlphaFoldDB" id="A0A1I2DMC9"/>
<dbReference type="GO" id="GO:0008721">
    <property type="term" value="F:D-serine ammonia-lyase activity"/>
    <property type="evidence" value="ECO:0007669"/>
    <property type="project" value="UniProtKB-EC"/>
</dbReference>
<dbReference type="Gene3D" id="3.40.50.1100">
    <property type="match status" value="2"/>
</dbReference>
<evidence type="ECO:0000313" key="7">
    <source>
        <dbReference type="Proteomes" id="UP000199119"/>
    </source>
</evidence>
<reference evidence="7" key="1">
    <citation type="submission" date="2016-10" db="EMBL/GenBank/DDBJ databases">
        <authorList>
            <person name="Varghese N."/>
            <person name="Submissions S."/>
        </authorList>
    </citation>
    <scope>NUCLEOTIDE SEQUENCE [LARGE SCALE GENOMIC DNA]</scope>
    <source>
        <strain evidence="7">DSM 27981</strain>
    </source>
</reference>
<dbReference type="Proteomes" id="UP000199119">
    <property type="component" value="Unassembled WGS sequence"/>
</dbReference>
<dbReference type="NCBIfam" id="TIGR02035">
    <property type="entry name" value="D_Ser_am_lyase"/>
    <property type="match status" value="1"/>
</dbReference>
<dbReference type="GO" id="GO:0009097">
    <property type="term" value="P:isoleucine biosynthetic process"/>
    <property type="evidence" value="ECO:0007669"/>
    <property type="project" value="TreeGrafter"/>
</dbReference>
<evidence type="ECO:0000313" key="6">
    <source>
        <dbReference type="EMBL" id="SFE81413.1"/>
    </source>
</evidence>
<sequence>MTSDCHVADPTLSSIRHAEPVLWANPARAADLPPVLDAGGQGISLDDTKAAAARLARWAGALAELFPELQATGGVIESPLLPAEALRPALGLPAQAGAIWIKADHSLPVAGSIKARGGLHEVLEFAERLALEHGLVDSATPPGAQVQAWRALASPSAKALFGRYTVAVGSTGNLGLSIGVAASALGFKAVVHMSADAKEWKKARLRQRGVQVVEHAGDYERAVAAGRAEAEADPFCHFVDDERSLSLLLGYSAAALHLQGQLQQAGIAVDAGHPLFVYLPCGVGGAPAGIAFGLRQLLGPHVHCFFAEPVQSPCFLVQMLAGAGAHPSVYDHGLTNATEADGLAVPRASLLAAELMQPVISGCFTVRDDNLFRQLVQVLDATGQRIEPSAAAGFSGPALLVGSDAGRQWLQSTGLESRLAQATHLVWTTGGLFVPAAEYERFEQRGRALLAQAPAA</sequence>
<dbReference type="SUPFAM" id="SSF53686">
    <property type="entry name" value="Tryptophan synthase beta subunit-like PLP-dependent enzymes"/>
    <property type="match status" value="1"/>
</dbReference>
<dbReference type="GO" id="GO:0036088">
    <property type="term" value="P:D-serine catabolic process"/>
    <property type="evidence" value="ECO:0007669"/>
    <property type="project" value="TreeGrafter"/>
</dbReference>
<evidence type="ECO:0000256" key="1">
    <source>
        <dbReference type="ARBA" id="ARBA00001933"/>
    </source>
</evidence>
<feature type="domain" description="Tryptophan synthase beta chain-like PALP" evidence="5">
    <location>
        <begin position="73"/>
        <end position="397"/>
    </location>
</feature>
<dbReference type="InterPro" id="IPR050147">
    <property type="entry name" value="Ser/Thr_Dehydratase"/>
</dbReference>
<dbReference type="InterPro" id="IPR001926">
    <property type="entry name" value="TrpB-like_PALP"/>
</dbReference>
<dbReference type="InterPro" id="IPR011780">
    <property type="entry name" value="D_Ser_am_lyase"/>
</dbReference>
<keyword evidence="2 4" id="KW-0663">Pyridoxal phosphate</keyword>
<keyword evidence="3 4" id="KW-0456">Lyase</keyword>
<comment type="catalytic activity">
    <reaction evidence="4">
        <text>D-serine = pyruvate + NH4(+)</text>
        <dbReference type="Rhea" id="RHEA:13977"/>
        <dbReference type="ChEBI" id="CHEBI:15361"/>
        <dbReference type="ChEBI" id="CHEBI:28938"/>
        <dbReference type="ChEBI" id="CHEBI:35247"/>
        <dbReference type="EC" id="4.3.1.18"/>
    </reaction>
</comment>
<dbReference type="Pfam" id="PF00291">
    <property type="entry name" value="PALP"/>
    <property type="match status" value="1"/>
</dbReference>
<dbReference type="OrthoDB" id="9780546at2"/>
<dbReference type="PANTHER" id="PTHR48078:SF9">
    <property type="entry name" value="D-SERINE DEHYDRATASE"/>
    <property type="match status" value="1"/>
</dbReference>
<organism evidence="6 7">
    <name type="scientific">Paracidovorax wautersii</name>
    <dbReference type="NCBI Taxonomy" id="1177982"/>
    <lineage>
        <taxon>Bacteria</taxon>
        <taxon>Pseudomonadati</taxon>
        <taxon>Pseudomonadota</taxon>
        <taxon>Betaproteobacteria</taxon>
        <taxon>Burkholderiales</taxon>
        <taxon>Comamonadaceae</taxon>
        <taxon>Paracidovorax</taxon>
    </lineage>
</organism>
<comment type="cofactor">
    <cofactor evidence="1 4">
        <name>pyridoxal 5'-phosphate</name>
        <dbReference type="ChEBI" id="CHEBI:597326"/>
    </cofactor>
</comment>
<evidence type="ECO:0000256" key="4">
    <source>
        <dbReference type="HAMAP-Rule" id="MF_01030"/>
    </source>
</evidence>
<dbReference type="InterPro" id="IPR036052">
    <property type="entry name" value="TrpB-like_PALP_sf"/>
</dbReference>
<dbReference type="GO" id="GO:0016836">
    <property type="term" value="F:hydro-lyase activity"/>
    <property type="evidence" value="ECO:0007669"/>
    <property type="project" value="UniProtKB-UniRule"/>
</dbReference>
<feature type="modified residue" description="N6-(pyridoxal phosphate)lysine" evidence="4">
    <location>
        <position position="114"/>
    </location>
</feature>
<evidence type="ECO:0000256" key="2">
    <source>
        <dbReference type="ARBA" id="ARBA00022898"/>
    </source>
</evidence>
<gene>
    <name evidence="4" type="primary">dsdA</name>
    <name evidence="6" type="ORF">SAMN04489711_105284</name>
</gene>
<dbReference type="GO" id="GO:0030170">
    <property type="term" value="F:pyridoxal phosphate binding"/>
    <property type="evidence" value="ECO:0007669"/>
    <property type="project" value="InterPro"/>
</dbReference>
<dbReference type="HAMAP" id="MF_01030">
    <property type="entry name" value="D_Ser_dehydrat"/>
    <property type="match status" value="1"/>
</dbReference>
<proteinExistence type="inferred from homology"/>